<comment type="caution">
    <text evidence="4">The sequence shown here is derived from an EMBL/GenBank/DDBJ whole genome shotgun (WGS) entry which is preliminary data.</text>
</comment>
<dbReference type="Pfam" id="PF00296">
    <property type="entry name" value="Bac_luciferase"/>
    <property type="match status" value="1"/>
</dbReference>
<name>A0A7Z0PEY7_9FUSO</name>
<dbReference type="SUPFAM" id="SSF51679">
    <property type="entry name" value="Bacterial luciferase-like"/>
    <property type="match status" value="1"/>
</dbReference>
<dbReference type="Gene3D" id="3.20.20.30">
    <property type="entry name" value="Luciferase-like domain"/>
    <property type="match status" value="1"/>
</dbReference>
<gene>
    <name evidence="4" type="ORF">HP397_04050</name>
</gene>
<dbReference type="InterPro" id="IPR036661">
    <property type="entry name" value="Luciferase-like_sf"/>
</dbReference>
<evidence type="ECO:0000256" key="2">
    <source>
        <dbReference type="ARBA" id="ARBA00023033"/>
    </source>
</evidence>
<dbReference type="InterPro" id="IPR011251">
    <property type="entry name" value="Luciferase-like_dom"/>
</dbReference>
<keyword evidence="5" id="KW-1185">Reference proteome</keyword>
<dbReference type="GO" id="GO:0004497">
    <property type="term" value="F:monooxygenase activity"/>
    <property type="evidence" value="ECO:0007669"/>
    <property type="project" value="UniProtKB-KW"/>
</dbReference>
<dbReference type="EMBL" id="JABMKT010000018">
    <property type="protein sequence ID" value="NYV27986.1"/>
    <property type="molecule type" value="Genomic_DNA"/>
</dbReference>
<reference evidence="4 5" key="1">
    <citation type="submission" date="2020-05" db="EMBL/GenBank/DDBJ databases">
        <title>Streptobacillus felis strain LHL191014123.</title>
        <authorList>
            <person name="Fawzy A."/>
            <person name="Rau J."/>
            <person name="Risse K."/>
            <person name="Schauerte N."/>
            <person name="Geiger C."/>
            <person name="Blom J."/>
            <person name="Imirzalioglu C."/>
            <person name="Falgenhauer J."/>
            <person name="Bach A."/>
            <person name="Herden C."/>
            <person name="Eisenberg T."/>
        </authorList>
    </citation>
    <scope>NUCLEOTIDE SEQUENCE [LARGE SCALE GENOMIC DNA]</scope>
    <source>
        <strain evidence="4 5">LHL191014123</strain>
    </source>
</reference>
<dbReference type="RefSeq" id="WP_067322506.1">
    <property type="nucleotide sequence ID" value="NZ_CBCRWS010000059.1"/>
</dbReference>
<dbReference type="GO" id="GO:0005829">
    <property type="term" value="C:cytosol"/>
    <property type="evidence" value="ECO:0007669"/>
    <property type="project" value="TreeGrafter"/>
</dbReference>
<evidence type="ECO:0000313" key="5">
    <source>
        <dbReference type="Proteomes" id="UP000526184"/>
    </source>
</evidence>
<accession>A0A7Z0PEY7</accession>
<keyword evidence="1" id="KW-0560">Oxidoreductase</keyword>
<evidence type="ECO:0000259" key="3">
    <source>
        <dbReference type="Pfam" id="PF00296"/>
    </source>
</evidence>
<organism evidence="4 5">
    <name type="scientific">Streptobacillus felis</name>
    <dbReference type="NCBI Taxonomy" id="1384509"/>
    <lineage>
        <taxon>Bacteria</taxon>
        <taxon>Fusobacteriati</taxon>
        <taxon>Fusobacteriota</taxon>
        <taxon>Fusobacteriia</taxon>
        <taxon>Fusobacteriales</taxon>
        <taxon>Leptotrichiaceae</taxon>
        <taxon>Streptobacillus</taxon>
    </lineage>
</organism>
<dbReference type="InterPro" id="IPR050766">
    <property type="entry name" value="Bact_Lucif_Oxidored"/>
</dbReference>
<protein>
    <submittedName>
        <fullName evidence="4">LLM class flavin-dependent oxidoreductase</fullName>
    </submittedName>
</protein>
<dbReference type="PANTHER" id="PTHR30137">
    <property type="entry name" value="LUCIFERASE-LIKE MONOOXYGENASE"/>
    <property type="match status" value="1"/>
</dbReference>
<dbReference type="Proteomes" id="UP000526184">
    <property type="component" value="Unassembled WGS sequence"/>
</dbReference>
<dbReference type="InterPro" id="IPR022290">
    <property type="entry name" value="LLM_Atu2307-like"/>
</dbReference>
<dbReference type="GO" id="GO:0016705">
    <property type="term" value="F:oxidoreductase activity, acting on paired donors, with incorporation or reduction of molecular oxygen"/>
    <property type="evidence" value="ECO:0007669"/>
    <property type="project" value="InterPro"/>
</dbReference>
<evidence type="ECO:0000313" key="4">
    <source>
        <dbReference type="EMBL" id="NYV27986.1"/>
    </source>
</evidence>
<sequence>MKIELGISTFGETTKLEESGIILSHDQRIRNLVEEIELADKVGLDVYGIGEHHRDDFAVSNPEIVLAAGAVNTKNIKLTSAVTVLSSADPIRIYQNFSTVDALSSGRAEIMVGRGSFIESFPLFGYDLDDYETLFTEKLDMLLEIKDNEILNWPGGRHTPKVDGKGVYPRAKNLDVWVGTGGSLNSTTDIALRGLPIAYAILGGGISGFKKIINLYRSVGLRANHPIENLKVAAHSWGYIERNKEEAINKYYYPTKLVMDRIAKERSHWSELTWDKYMHMVSDDGVMFVGDPETVAKKIIRMIEELGLNRFLLHLPLGSMKHEDILECIRLFGEEVAPKVREYFKDR</sequence>
<keyword evidence="2" id="KW-0503">Monooxygenase</keyword>
<dbReference type="AlphaFoldDB" id="A0A7Z0PEY7"/>
<dbReference type="NCBIfam" id="TIGR03858">
    <property type="entry name" value="LLM_2I7G"/>
    <property type="match status" value="1"/>
</dbReference>
<dbReference type="PANTHER" id="PTHR30137:SF8">
    <property type="entry name" value="BLR5498 PROTEIN"/>
    <property type="match status" value="1"/>
</dbReference>
<feature type="domain" description="Luciferase-like" evidence="3">
    <location>
        <begin position="21"/>
        <end position="309"/>
    </location>
</feature>
<proteinExistence type="predicted"/>
<evidence type="ECO:0000256" key="1">
    <source>
        <dbReference type="ARBA" id="ARBA00023002"/>
    </source>
</evidence>
<dbReference type="OrthoDB" id="9776438at2"/>